<dbReference type="OrthoDB" id="620210at2"/>
<proteinExistence type="predicted"/>
<gene>
    <name evidence="3" type="ORF">EJ903_04990</name>
</gene>
<evidence type="ECO:0000256" key="2">
    <source>
        <dbReference type="SAM" id="SignalP"/>
    </source>
</evidence>
<dbReference type="RefSeq" id="WP_126612734.1">
    <property type="nucleotide sequence ID" value="NZ_JBHUCY010000004.1"/>
</dbReference>
<reference evidence="3 4" key="1">
    <citation type="submission" date="2018-12" db="EMBL/GenBank/DDBJ databases">
        <authorList>
            <person name="Yang Y."/>
        </authorList>
    </citation>
    <scope>NUCLEOTIDE SEQUENCE [LARGE SCALE GENOMIC DNA]</scope>
    <source>
        <strain evidence="3 4">L-25-5w-1</strain>
    </source>
</reference>
<dbReference type="Proteomes" id="UP000277007">
    <property type="component" value="Unassembled WGS sequence"/>
</dbReference>
<evidence type="ECO:0000313" key="4">
    <source>
        <dbReference type="Proteomes" id="UP000277007"/>
    </source>
</evidence>
<organism evidence="3 4">
    <name type="scientific">Azospirillum griseum</name>
    <dbReference type="NCBI Taxonomy" id="2496639"/>
    <lineage>
        <taxon>Bacteria</taxon>
        <taxon>Pseudomonadati</taxon>
        <taxon>Pseudomonadota</taxon>
        <taxon>Alphaproteobacteria</taxon>
        <taxon>Rhodospirillales</taxon>
        <taxon>Azospirillaceae</taxon>
        <taxon>Azospirillum</taxon>
    </lineage>
</organism>
<feature type="compositionally biased region" description="Pro residues" evidence="1">
    <location>
        <begin position="678"/>
        <end position="687"/>
    </location>
</feature>
<name>A0A3S0RB31_9PROT</name>
<feature type="signal peptide" evidence="2">
    <location>
        <begin position="1"/>
        <end position="36"/>
    </location>
</feature>
<keyword evidence="4" id="KW-1185">Reference proteome</keyword>
<dbReference type="EMBL" id="RXMA01000003">
    <property type="protein sequence ID" value="RTR22935.1"/>
    <property type="molecule type" value="Genomic_DNA"/>
</dbReference>
<evidence type="ECO:0000313" key="3">
    <source>
        <dbReference type="EMBL" id="RTR22935.1"/>
    </source>
</evidence>
<keyword evidence="2" id="KW-0732">Signal</keyword>
<sequence length="687" mass="73786">MPSTVARSSRSSFRHRLRSMAACAALLVGLPSLAGAQPVSPPVVGATPTVAPVVAPAAHSRPPAPRHRPPPKTFVFDENNPTCWDGEAAGPAILSALANGDAGFQALAREQPEEAFRCASLFPSATATAILHEAVLAAPYDAISAIDQLSLRPGGAAIIGRALTPSLLVRSLDTGMIFFETRHELHKLMPPDNLMALEVQARKALTAAFAKDPAGLSAKIGALLDDMTEDSGRERFRIVNGLPIPVLFEMIARIGPQLYTSSFDGILDILTLKLKMDHRTFFDLARDPAAHTLWGDFFAAVVTSGRADTLFGAMAGNARDLARGSVRALLAQESRIDPPIAAGALADAMDTKSDDIRAALEDEVAEIHRTTHLPLVRATTGVAGGIHAGRMGTRPTTPSFAAERFAERYPPVPAPVLSEDRLFQNGINVQRMTFYNDPDGKSSFSGFIKSHRAAGWAIEEYLGFVVVTSPERAGRKIIIVADTPDGGENGRMAVQLWLRHKNLVPSVVVHRGHSYHEEDTMPEISTNTAFVFWGSCGGQLRLRATLEQAPDALVLATQNIGTALVNQALLRTIEDRLLIDGTINWTKVWTDAEAKIRDRRFAAYSRPDQNSTLLALRAWRMQTEGVPKLLHASSAPKPLSVTPASLTGPVPTPIPPTAWTAPPPPRARVTTSTATLPDSPPTAPLMR</sequence>
<protein>
    <submittedName>
        <fullName evidence="3">Uncharacterized protein</fullName>
    </submittedName>
</protein>
<dbReference type="AlphaFoldDB" id="A0A3S0RB31"/>
<comment type="caution">
    <text evidence="3">The sequence shown here is derived from an EMBL/GenBank/DDBJ whole genome shotgun (WGS) entry which is preliminary data.</text>
</comment>
<feature type="compositionally biased region" description="Pro residues" evidence="1">
    <location>
        <begin position="650"/>
        <end position="666"/>
    </location>
</feature>
<evidence type="ECO:0000256" key="1">
    <source>
        <dbReference type="SAM" id="MobiDB-lite"/>
    </source>
</evidence>
<feature type="region of interest" description="Disordered" evidence="1">
    <location>
        <begin position="640"/>
        <end position="687"/>
    </location>
</feature>
<feature type="chain" id="PRO_5018608186" evidence="2">
    <location>
        <begin position="37"/>
        <end position="687"/>
    </location>
</feature>
<accession>A0A3S0RB31</accession>